<keyword evidence="1" id="KW-0812">Transmembrane</keyword>
<dbReference type="EMBL" id="JAMYJR010000010">
    <property type="protein sequence ID" value="MCO8271078.1"/>
    <property type="molecule type" value="Genomic_DNA"/>
</dbReference>
<keyword evidence="1" id="KW-1133">Transmembrane helix</keyword>
<reference evidence="2 3" key="1">
    <citation type="submission" date="2022-06" db="EMBL/GenBank/DDBJ databases">
        <title>New Species of the Genus Actinoplanes, ActinopZanes ferrugineus.</title>
        <authorList>
            <person name="Ding P."/>
        </authorList>
    </citation>
    <scope>NUCLEOTIDE SEQUENCE [LARGE SCALE GENOMIC DNA]</scope>
    <source>
        <strain evidence="2 3">TRM88003</strain>
    </source>
</reference>
<organism evidence="2 3">
    <name type="scientific">Paractinoplanes aksuensis</name>
    <dbReference type="NCBI Taxonomy" id="2939490"/>
    <lineage>
        <taxon>Bacteria</taxon>
        <taxon>Bacillati</taxon>
        <taxon>Actinomycetota</taxon>
        <taxon>Actinomycetes</taxon>
        <taxon>Micromonosporales</taxon>
        <taxon>Micromonosporaceae</taxon>
        <taxon>Paractinoplanes</taxon>
    </lineage>
</organism>
<name>A0ABT1DKP8_9ACTN</name>
<proteinExistence type="predicted"/>
<dbReference type="Proteomes" id="UP001523369">
    <property type="component" value="Unassembled WGS sequence"/>
</dbReference>
<feature type="transmembrane region" description="Helical" evidence="1">
    <location>
        <begin position="53"/>
        <end position="78"/>
    </location>
</feature>
<dbReference type="RefSeq" id="WP_253237212.1">
    <property type="nucleotide sequence ID" value="NZ_JAMYJR010000010.1"/>
</dbReference>
<accession>A0ABT1DKP8</accession>
<evidence type="ECO:0000313" key="3">
    <source>
        <dbReference type="Proteomes" id="UP001523369"/>
    </source>
</evidence>
<sequence>MTRTELPVELLDADPIQTVAPNEVARLTALRIDVDARRHATAFSQKARPRRRLLAFGGLAVGVVATSLVAAVPVPALWPWDNGSAPFIDAAIAADGSLQCGNGGSAQPIRPDRSDLRLWPTKLPEGWKVVKIAATSNSSISGCFTRRWWSRRWPATAW</sequence>
<keyword evidence="1" id="KW-0472">Membrane</keyword>
<evidence type="ECO:0000313" key="2">
    <source>
        <dbReference type="EMBL" id="MCO8271078.1"/>
    </source>
</evidence>
<comment type="caution">
    <text evidence="2">The sequence shown here is derived from an EMBL/GenBank/DDBJ whole genome shotgun (WGS) entry which is preliminary data.</text>
</comment>
<gene>
    <name evidence="2" type="ORF">M1L60_10785</name>
</gene>
<protein>
    <submittedName>
        <fullName evidence="2">Uncharacterized protein</fullName>
    </submittedName>
</protein>
<keyword evidence="3" id="KW-1185">Reference proteome</keyword>
<evidence type="ECO:0000256" key="1">
    <source>
        <dbReference type="SAM" id="Phobius"/>
    </source>
</evidence>